<dbReference type="PANTHER" id="PTHR31301:SF21">
    <property type="entry name" value="LOB DOMAIN-CONTAINING PROTEIN 27-RELATED"/>
    <property type="match status" value="1"/>
</dbReference>
<comment type="similarity">
    <text evidence="1">Belongs to the LOB domain-containing protein family.</text>
</comment>
<dbReference type="PROSITE" id="PS50891">
    <property type="entry name" value="LOB"/>
    <property type="match status" value="1"/>
</dbReference>
<evidence type="ECO:0000313" key="4">
    <source>
        <dbReference type="Proteomes" id="UP001634007"/>
    </source>
</evidence>
<proteinExistence type="inferred from homology"/>
<protein>
    <recommendedName>
        <fullName evidence="2">LOB domain-containing protein</fullName>
    </recommendedName>
</protein>
<dbReference type="PANTHER" id="PTHR31301">
    <property type="entry name" value="LOB DOMAIN-CONTAINING PROTEIN 4-RELATED"/>
    <property type="match status" value="1"/>
</dbReference>
<gene>
    <name evidence="3" type="ORF">ACJRO7_015765</name>
</gene>
<dbReference type="EMBL" id="JBJKBG010000003">
    <property type="protein sequence ID" value="KAL3746871.1"/>
    <property type="molecule type" value="Genomic_DNA"/>
</dbReference>
<feature type="domain" description="LOB" evidence="2">
    <location>
        <begin position="13"/>
        <end position="114"/>
    </location>
</feature>
<dbReference type="AlphaFoldDB" id="A0ABD3LAE3"/>
<sequence>MPTTASANRPDSRACAACRHQRRKCRPDCQWAEFFPAALPQTFANARSLYGLRNMNELTRLLPPELRRVAMETIIFESNVRAFDRVGGCYSMIRDLAARVRLVECELRHTHQLLALLRGSELSTDNNVEDDDLGLAQKSSEDQEVLMRDYFVTDDLGASTSSCRVDEPSGANRVCQGDRLLNFLDEQIISSTVPVMEGTSSMYNNPLELDPISMASQLCLPNNKSLKKDEGANSQLLAGSYERDQPSNFLELKSLDQIDKQSRPIIARDELDGRSIKD</sequence>
<reference evidence="3 4" key="1">
    <citation type="submission" date="2024-11" db="EMBL/GenBank/DDBJ databases">
        <title>Chromosome-level genome assembly of Eucalyptus globulus Labill. provides insights into its genome evolution.</title>
        <authorList>
            <person name="Li X."/>
        </authorList>
    </citation>
    <scope>NUCLEOTIDE SEQUENCE [LARGE SCALE GENOMIC DNA]</scope>
    <source>
        <strain evidence="3">CL2024</strain>
        <tissue evidence="3">Fresh tender leaves</tissue>
    </source>
</reference>
<dbReference type="Proteomes" id="UP001634007">
    <property type="component" value="Unassembled WGS sequence"/>
</dbReference>
<accession>A0ABD3LAE3</accession>
<name>A0ABD3LAE3_EUCGL</name>
<comment type="caution">
    <text evidence="3">The sequence shown here is derived from an EMBL/GenBank/DDBJ whole genome shotgun (WGS) entry which is preliminary data.</text>
</comment>
<evidence type="ECO:0000256" key="1">
    <source>
        <dbReference type="ARBA" id="ARBA00005474"/>
    </source>
</evidence>
<organism evidence="3 4">
    <name type="scientific">Eucalyptus globulus</name>
    <name type="common">Tasmanian blue gum</name>
    <dbReference type="NCBI Taxonomy" id="34317"/>
    <lineage>
        <taxon>Eukaryota</taxon>
        <taxon>Viridiplantae</taxon>
        <taxon>Streptophyta</taxon>
        <taxon>Embryophyta</taxon>
        <taxon>Tracheophyta</taxon>
        <taxon>Spermatophyta</taxon>
        <taxon>Magnoliopsida</taxon>
        <taxon>eudicotyledons</taxon>
        <taxon>Gunneridae</taxon>
        <taxon>Pentapetalae</taxon>
        <taxon>rosids</taxon>
        <taxon>malvids</taxon>
        <taxon>Myrtales</taxon>
        <taxon>Myrtaceae</taxon>
        <taxon>Myrtoideae</taxon>
        <taxon>Eucalypteae</taxon>
        <taxon>Eucalyptus</taxon>
    </lineage>
</organism>
<keyword evidence="4" id="KW-1185">Reference proteome</keyword>
<dbReference type="Pfam" id="PF03195">
    <property type="entry name" value="LOB"/>
    <property type="match status" value="1"/>
</dbReference>
<evidence type="ECO:0000313" key="3">
    <source>
        <dbReference type="EMBL" id="KAL3746871.1"/>
    </source>
</evidence>
<evidence type="ECO:0000259" key="2">
    <source>
        <dbReference type="PROSITE" id="PS50891"/>
    </source>
</evidence>
<dbReference type="InterPro" id="IPR004883">
    <property type="entry name" value="LOB"/>
</dbReference>